<sequence length="661" mass="73524">MQQPNEPSPNGAAAVVIGAPRDPSIAVSPPSRFEHGHASDSDEEGRVFEDGRGGGGPLQSTSDLGEPQQDGMESKQIELSSMDESQATAEDVAGQVAEEGPKDAGEPRTELHEPETRGRDPSPQQQRSGMAGRIRDLTPVSSRQTPIASGTFCVLRGDPPPASHVPYEYMVILPFRNLGRLVIGVGGRTKRSICDRSRLAEMRVLFTSDGKCFLHLFGSKAAIMAALAEVKYIAYRVMWWQLNMWERAELERRGTDWAEWSDHHAERLEGAWLKDHYADVVAQQPNFPSRSAHPYSTQASADHHQADQRTQPPTPSVPVEPPQRVTRPIFSTDPSIRTQSRNRTPSLPSTDQDDFQHPDRDSVPHFDENARGRSRSRLHAHPSPNVNGNRKVDVDHSDERDFYRSVTPPVVPRCPASSLVRMPNAVTTPGRKRKPSSERGTVAEQPRRVETDFHRPSVERSARRESVEDQPVSVPVDLVARFIGTNSCAPCIELTASTRLKVEIVSGEAKIWLQGGDISKARKMVEEVIQKATHETTGQAAQGRSSSPDRQQLPHKRERSPSPSASSADSYGIGGDRFIRREDDYTPETSFEKRSKGVPAAQPYDGKALESRLRRAAYESAAKRKKRERTDNTFESTVQDRHTLARVQDWVEGTRQEQVSR</sequence>
<protein>
    <recommendedName>
        <fullName evidence="4">K Homology domain-containing protein</fullName>
    </recommendedName>
</protein>
<feature type="compositionally biased region" description="Low complexity" evidence="1">
    <location>
        <begin position="561"/>
        <end position="570"/>
    </location>
</feature>
<feature type="compositionally biased region" description="Polar residues" evidence="1">
    <location>
        <begin position="286"/>
        <end position="300"/>
    </location>
</feature>
<feature type="compositionally biased region" description="Basic and acidic residues" evidence="1">
    <location>
        <begin position="628"/>
        <end position="640"/>
    </location>
</feature>
<gene>
    <name evidence="2" type="ORF">C6P46_003564</name>
</gene>
<feature type="region of interest" description="Disordered" evidence="1">
    <location>
        <begin position="286"/>
        <end position="469"/>
    </location>
</feature>
<evidence type="ECO:0000313" key="2">
    <source>
        <dbReference type="EMBL" id="KAG0666854.1"/>
    </source>
</evidence>
<feature type="region of interest" description="Disordered" evidence="1">
    <location>
        <begin position="1"/>
        <end position="141"/>
    </location>
</feature>
<feature type="compositionally biased region" description="Pro residues" evidence="1">
    <location>
        <begin position="312"/>
        <end position="321"/>
    </location>
</feature>
<evidence type="ECO:0008006" key="4">
    <source>
        <dbReference type="Google" id="ProtNLM"/>
    </source>
</evidence>
<dbReference type="CDD" id="cd00105">
    <property type="entry name" value="KH-I"/>
    <property type="match status" value="1"/>
</dbReference>
<feature type="compositionally biased region" description="Basic and acidic residues" evidence="1">
    <location>
        <begin position="607"/>
        <end position="617"/>
    </location>
</feature>
<feature type="compositionally biased region" description="Polar residues" evidence="1">
    <location>
        <begin position="535"/>
        <end position="550"/>
    </location>
</feature>
<feature type="region of interest" description="Disordered" evidence="1">
    <location>
        <begin position="533"/>
        <end position="640"/>
    </location>
</feature>
<feature type="compositionally biased region" description="Basic and acidic residues" evidence="1">
    <location>
        <begin position="32"/>
        <end position="52"/>
    </location>
</feature>
<reference evidence="2 3" key="1">
    <citation type="submission" date="2020-11" db="EMBL/GenBank/DDBJ databases">
        <title>Kefir isolates.</title>
        <authorList>
            <person name="Marcisauskas S."/>
            <person name="Kim Y."/>
            <person name="Blasche S."/>
        </authorList>
    </citation>
    <scope>NUCLEOTIDE SEQUENCE [LARGE SCALE GENOMIC DNA]</scope>
    <source>
        <strain evidence="2 3">KR</strain>
    </source>
</reference>
<dbReference type="EMBL" id="PUHQ01000003">
    <property type="protein sequence ID" value="KAG0666854.1"/>
    <property type="molecule type" value="Genomic_DNA"/>
</dbReference>
<feature type="compositionally biased region" description="Basic and acidic residues" evidence="1">
    <location>
        <begin position="390"/>
        <end position="403"/>
    </location>
</feature>
<evidence type="ECO:0000313" key="3">
    <source>
        <dbReference type="Proteomes" id="UP000777482"/>
    </source>
</evidence>
<organism evidence="2 3">
    <name type="scientific">Rhodotorula mucilaginosa</name>
    <name type="common">Yeast</name>
    <name type="synonym">Rhodotorula rubra</name>
    <dbReference type="NCBI Taxonomy" id="5537"/>
    <lineage>
        <taxon>Eukaryota</taxon>
        <taxon>Fungi</taxon>
        <taxon>Dikarya</taxon>
        <taxon>Basidiomycota</taxon>
        <taxon>Pucciniomycotina</taxon>
        <taxon>Microbotryomycetes</taxon>
        <taxon>Sporidiobolales</taxon>
        <taxon>Sporidiobolaceae</taxon>
        <taxon>Rhodotorula</taxon>
    </lineage>
</organism>
<feature type="compositionally biased region" description="Basic and acidic residues" evidence="1">
    <location>
        <begin position="445"/>
        <end position="467"/>
    </location>
</feature>
<evidence type="ECO:0000256" key="1">
    <source>
        <dbReference type="SAM" id="MobiDB-lite"/>
    </source>
</evidence>
<dbReference type="AlphaFoldDB" id="A0A9P6W876"/>
<keyword evidence="3" id="KW-1185">Reference proteome</keyword>
<accession>A0A9P6W876</accession>
<name>A0A9P6W876_RHOMI</name>
<feature type="compositionally biased region" description="Basic and acidic residues" evidence="1">
    <location>
        <begin position="354"/>
        <end position="371"/>
    </location>
</feature>
<proteinExistence type="predicted"/>
<feature type="compositionally biased region" description="Basic and acidic residues" evidence="1">
    <location>
        <begin position="577"/>
        <end position="595"/>
    </location>
</feature>
<dbReference type="Proteomes" id="UP000777482">
    <property type="component" value="Unassembled WGS sequence"/>
</dbReference>
<feature type="compositionally biased region" description="Polar residues" evidence="1">
    <location>
        <begin position="77"/>
        <end position="88"/>
    </location>
</feature>
<comment type="caution">
    <text evidence="2">The sequence shown here is derived from an EMBL/GenBank/DDBJ whole genome shotgun (WGS) entry which is preliminary data.</text>
</comment>
<feature type="compositionally biased region" description="Basic and acidic residues" evidence="1">
    <location>
        <begin position="99"/>
        <end position="120"/>
    </location>
</feature>
<feature type="compositionally biased region" description="Polar residues" evidence="1">
    <location>
        <begin position="332"/>
        <end position="350"/>
    </location>
</feature>